<proteinExistence type="predicted"/>
<dbReference type="EMBL" id="JAHMHS010000059">
    <property type="protein sequence ID" value="KAK1723885.1"/>
    <property type="molecule type" value="Genomic_DNA"/>
</dbReference>
<evidence type="ECO:0000313" key="9">
    <source>
        <dbReference type="Proteomes" id="UP001244207"/>
    </source>
</evidence>
<dbReference type="Gene3D" id="1.20.58.340">
    <property type="entry name" value="Magnesium transport protein CorA, transmembrane region"/>
    <property type="match status" value="1"/>
</dbReference>
<comment type="subcellular location">
    <subcellularLocation>
        <location evidence="1">Membrane</location>
        <topology evidence="1">Multi-pass membrane protein</topology>
    </subcellularLocation>
</comment>
<evidence type="ECO:0000256" key="3">
    <source>
        <dbReference type="ARBA" id="ARBA00022989"/>
    </source>
</evidence>
<dbReference type="GeneID" id="85386538"/>
<evidence type="ECO:0000256" key="6">
    <source>
        <dbReference type="SAM" id="Phobius"/>
    </source>
</evidence>
<dbReference type="SUPFAM" id="SSF144083">
    <property type="entry name" value="Magnesium transport protein CorA, transmembrane region"/>
    <property type="match status" value="1"/>
</dbReference>
<evidence type="ECO:0000256" key="2">
    <source>
        <dbReference type="ARBA" id="ARBA00022692"/>
    </source>
</evidence>
<keyword evidence="7" id="KW-0732">Signal</keyword>
<accession>A0AAD8XHV1</accession>
<evidence type="ECO:0000256" key="1">
    <source>
        <dbReference type="ARBA" id="ARBA00004141"/>
    </source>
</evidence>
<feature type="region of interest" description="Disordered" evidence="5">
    <location>
        <begin position="114"/>
        <end position="142"/>
    </location>
</feature>
<dbReference type="AlphaFoldDB" id="A0AAD8XHV1"/>
<gene>
    <name evidence="8" type="ORF">BDZ83DRAFT_371670</name>
</gene>
<keyword evidence="4 6" id="KW-0472">Membrane</keyword>
<keyword evidence="9" id="KW-1185">Reference proteome</keyword>
<name>A0AAD8XHV1_GLOAC</name>
<feature type="transmembrane region" description="Helical" evidence="6">
    <location>
        <begin position="40"/>
        <end position="60"/>
    </location>
</feature>
<dbReference type="RefSeq" id="XP_060363940.1">
    <property type="nucleotide sequence ID" value="XM_060502639.1"/>
</dbReference>
<evidence type="ECO:0000256" key="5">
    <source>
        <dbReference type="SAM" id="MobiDB-lite"/>
    </source>
</evidence>
<evidence type="ECO:0000313" key="8">
    <source>
        <dbReference type="EMBL" id="KAK1723885.1"/>
    </source>
</evidence>
<feature type="signal peptide" evidence="7">
    <location>
        <begin position="1"/>
        <end position="21"/>
    </location>
</feature>
<dbReference type="GO" id="GO:0016020">
    <property type="term" value="C:membrane"/>
    <property type="evidence" value="ECO:0007669"/>
    <property type="project" value="UniProtKB-SubCell"/>
</dbReference>
<sequence length="142" mass="16487">MIFTIVTIIFLPLSFMSSVFGMNNRDIGDTNMSFGDQASWMFPISASVIFISIVFAFWTYPRTLFWSAYKLLETWVLVTSGFYTLYLKIGEWKKDWTTSDKILKRLEKKVEGMRSKVKDQRRAERERTDAKVLEKGAGDAKV</sequence>
<keyword evidence="3 6" id="KW-1133">Transmembrane helix</keyword>
<evidence type="ECO:0000256" key="7">
    <source>
        <dbReference type="SAM" id="SignalP"/>
    </source>
</evidence>
<keyword evidence="2 6" id="KW-0812">Transmembrane</keyword>
<protein>
    <submittedName>
        <fullName evidence="8">Uncharacterized protein</fullName>
    </submittedName>
</protein>
<comment type="caution">
    <text evidence="8">The sequence shown here is derived from an EMBL/GenBank/DDBJ whole genome shotgun (WGS) entry which is preliminary data.</text>
</comment>
<organism evidence="8 9">
    <name type="scientific">Glomerella acutata</name>
    <name type="common">Colletotrichum acutatum</name>
    <dbReference type="NCBI Taxonomy" id="27357"/>
    <lineage>
        <taxon>Eukaryota</taxon>
        <taxon>Fungi</taxon>
        <taxon>Dikarya</taxon>
        <taxon>Ascomycota</taxon>
        <taxon>Pezizomycotina</taxon>
        <taxon>Sordariomycetes</taxon>
        <taxon>Hypocreomycetidae</taxon>
        <taxon>Glomerellales</taxon>
        <taxon>Glomerellaceae</taxon>
        <taxon>Colletotrichum</taxon>
        <taxon>Colletotrichum acutatum species complex</taxon>
    </lineage>
</organism>
<evidence type="ECO:0000256" key="4">
    <source>
        <dbReference type="ARBA" id="ARBA00023136"/>
    </source>
</evidence>
<feature type="chain" id="PRO_5042084406" evidence="7">
    <location>
        <begin position="22"/>
        <end position="142"/>
    </location>
</feature>
<dbReference type="InterPro" id="IPR045863">
    <property type="entry name" value="CorA_TM1_TM2"/>
</dbReference>
<dbReference type="Proteomes" id="UP001244207">
    <property type="component" value="Unassembled WGS sequence"/>
</dbReference>
<reference evidence="8" key="1">
    <citation type="submission" date="2021-12" db="EMBL/GenBank/DDBJ databases">
        <title>Comparative genomics, transcriptomics and evolutionary studies reveal genomic signatures of adaptation to plant cell wall in hemibiotrophic fungi.</title>
        <authorList>
            <consortium name="DOE Joint Genome Institute"/>
            <person name="Baroncelli R."/>
            <person name="Diaz J.F."/>
            <person name="Benocci T."/>
            <person name="Peng M."/>
            <person name="Battaglia E."/>
            <person name="Haridas S."/>
            <person name="Andreopoulos W."/>
            <person name="Labutti K."/>
            <person name="Pangilinan J."/>
            <person name="Floch G.L."/>
            <person name="Makela M.R."/>
            <person name="Henrissat B."/>
            <person name="Grigoriev I.V."/>
            <person name="Crouch J.A."/>
            <person name="De Vries R.P."/>
            <person name="Sukno S.A."/>
            <person name="Thon M.R."/>
        </authorList>
    </citation>
    <scope>NUCLEOTIDE SEQUENCE</scope>
    <source>
        <strain evidence="8">CBS 112980</strain>
    </source>
</reference>